<evidence type="ECO:0000256" key="4">
    <source>
        <dbReference type="ARBA" id="ARBA00022691"/>
    </source>
</evidence>
<keyword evidence="2" id="KW-0489">Methyltransferase</keyword>
<keyword evidence="7" id="KW-0411">Iron-sulfur</keyword>
<feature type="domain" description="Radical SAM core" evidence="9">
    <location>
        <begin position="213"/>
        <end position="447"/>
    </location>
</feature>
<dbReference type="PROSITE" id="PS51332">
    <property type="entry name" value="B12_BINDING"/>
    <property type="match status" value="1"/>
</dbReference>
<evidence type="ECO:0000256" key="2">
    <source>
        <dbReference type="ARBA" id="ARBA00022603"/>
    </source>
</evidence>
<dbReference type="InterPro" id="IPR023404">
    <property type="entry name" value="rSAM_horseshoe"/>
</dbReference>
<dbReference type="Pfam" id="PF02310">
    <property type="entry name" value="B12-binding"/>
    <property type="match status" value="1"/>
</dbReference>
<evidence type="ECO:0000256" key="7">
    <source>
        <dbReference type="ARBA" id="ARBA00023014"/>
    </source>
</evidence>
<keyword evidence="4" id="KW-0949">S-adenosyl-L-methionine</keyword>
<dbReference type="InterPro" id="IPR058240">
    <property type="entry name" value="rSAM_sf"/>
</dbReference>
<dbReference type="GO" id="GO:0051539">
    <property type="term" value="F:4 iron, 4 sulfur cluster binding"/>
    <property type="evidence" value="ECO:0007669"/>
    <property type="project" value="UniProtKB-KW"/>
</dbReference>
<dbReference type="SMART" id="SM00729">
    <property type="entry name" value="Elp3"/>
    <property type="match status" value="1"/>
</dbReference>
<dbReference type="Gene3D" id="3.80.30.20">
    <property type="entry name" value="tm_1862 like domain"/>
    <property type="match status" value="1"/>
</dbReference>
<dbReference type="InterPro" id="IPR006638">
    <property type="entry name" value="Elp3/MiaA/NifB-like_rSAM"/>
</dbReference>
<dbReference type="SFLD" id="SFLDS00029">
    <property type="entry name" value="Radical_SAM"/>
    <property type="match status" value="1"/>
</dbReference>
<dbReference type="Pfam" id="PF04055">
    <property type="entry name" value="Radical_SAM"/>
    <property type="match status" value="1"/>
</dbReference>
<evidence type="ECO:0000256" key="3">
    <source>
        <dbReference type="ARBA" id="ARBA00022679"/>
    </source>
</evidence>
<name>A0A9D6Z8H0_9BACT</name>
<dbReference type="SFLD" id="SFLDG01123">
    <property type="entry name" value="methyltransferase_(Class_B)"/>
    <property type="match status" value="1"/>
</dbReference>
<dbReference type="Gene3D" id="3.40.50.280">
    <property type="entry name" value="Cobalamin-binding domain"/>
    <property type="match status" value="1"/>
</dbReference>
<dbReference type="GO" id="GO:0031419">
    <property type="term" value="F:cobalamin binding"/>
    <property type="evidence" value="ECO:0007669"/>
    <property type="project" value="InterPro"/>
</dbReference>
<dbReference type="SUPFAM" id="SSF102114">
    <property type="entry name" value="Radical SAM enzymes"/>
    <property type="match status" value="1"/>
</dbReference>
<evidence type="ECO:0000313" key="10">
    <source>
        <dbReference type="EMBL" id="MBI5252091.1"/>
    </source>
</evidence>
<organism evidence="10 11">
    <name type="scientific">Desulfomonile tiedjei</name>
    <dbReference type="NCBI Taxonomy" id="2358"/>
    <lineage>
        <taxon>Bacteria</taxon>
        <taxon>Pseudomonadati</taxon>
        <taxon>Thermodesulfobacteriota</taxon>
        <taxon>Desulfomonilia</taxon>
        <taxon>Desulfomonilales</taxon>
        <taxon>Desulfomonilaceae</taxon>
        <taxon>Desulfomonile</taxon>
    </lineage>
</organism>
<dbReference type="InterPro" id="IPR051198">
    <property type="entry name" value="BchE-like"/>
</dbReference>
<comment type="cofactor">
    <cofactor evidence="1">
        <name>[4Fe-4S] cluster</name>
        <dbReference type="ChEBI" id="CHEBI:49883"/>
    </cofactor>
</comment>
<evidence type="ECO:0000313" key="11">
    <source>
        <dbReference type="Proteomes" id="UP000807825"/>
    </source>
</evidence>
<dbReference type="InterPro" id="IPR006158">
    <property type="entry name" value="Cobalamin-bd"/>
</dbReference>
<dbReference type="CDD" id="cd01335">
    <property type="entry name" value="Radical_SAM"/>
    <property type="match status" value="1"/>
</dbReference>
<dbReference type="EMBL" id="JACRDE010000563">
    <property type="protein sequence ID" value="MBI5252091.1"/>
    <property type="molecule type" value="Genomic_DNA"/>
</dbReference>
<evidence type="ECO:0000256" key="6">
    <source>
        <dbReference type="ARBA" id="ARBA00023004"/>
    </source>
</evidence>
<dbReference type="GO" id="GO:0003824">
    <property type="term" value="F:catalytic activity"/>
    <property type="evidence" value="ECO:0007669"/>
    <property type="project" value="InterPro"/>
</dbReference>
<dbReference type="GO" id="GO:0046872">
    <property type="term" value="F:metal ion binding"/>
    <property type="evidence" value="ECO:0007669"/>
    <property type="project" value="UniProtKB-KW"/>
</dbReference>
<comment type="caution">
    <text evidence="10">The sequence shown here is derived from an EMBL/GenBank/DDBJ whole genome shotgun (WGS) entry which is preliminary data.</text>
</comment>
<keyword evidence="3" id="KW-0808">Transferase</keyword>
<dbReference type="SFLD" id="SFLDG01082">
    <property type="entry name" value="B12-binding_domain_containing"/>
    <property type="match status" value="1"/>
</dbReference>
<reference evidence="10" key="1">
    <citation type="submission" date="2020-07" db="EMBL/GenBank/DDBJ databases">
        <title>Huge and variable diversity of episymbiotic CPR bacteria and DPANN archaea in groundwater ecosystems.</title>
        <authorList>
            <person name="He C.Y."/>
            <person name="Keren R."/>
            <person name="Whittaker M."/>
            <person name="Farag I.F."/>
            <person name="Doudna J."/>
            <person name="Cate J.H.D."/>
            <person name="Banfield J.F."/>
        </authorList>
    </citation>
    <scope>NUCLEOTIDE SEQUENCE</scope>
    <source>
        <strain evidence="10">NC_groundwater_1664_Pr3_B-0.1um_52_9</strain>
    </source>
</reference>
<dbReference type="CDD" id="cd02068">
    <property type="entry name" value="radical_SAM_B12_BD"/>
    <property type="match status" value="1"/>
</dbReference>
<keyword evidence="5" id="KW-0479">Metal-binding</keyword>
<dbReference type="InterPro" id="IPR007197">
    <property type="entry name" value="rSAM"/>
</dbReference>
<keyword evidence="6" id="KW-0408">Iron</keyword>
<dbReference type="Proteomes" id="UP000807825">
    <property type="component" value="Unassembled WGS sequence"/>
</dbReference>
<feature type="domain" description="B12-binding" evidence="8">
    <location>
        <begin position="11"/>
        <end position="175"/>
    </location>
</feature>
<dbReference type="PANTHER" id="PTHR43409:SF7">
    <property type="entry name" value="BLL1977 PROTEIN"/>
    <property type="match status" value="1"/>
</dbReference>
<evidence type="ECO:0000256" key="1">
    <source>
        <dbReference type="ARBA" id="ARBA00001966"/>
    </source>
</evidence>
<protein>
    <submittedName>
        <fullName evidence="10">B12-binding domain-containing radical SAM protein</fullName>
    </submittedName>
</protein>
<proteinExistence type="predicted"/>
<dbReference type="PROSITE" id="PS51918">
    <property type="entry name" value="RADICAL_SAM"/>
    <property type="match status" value="1"/>
</dbReference>
<accession>A0A9D6Z8H0</accession>
<evidence type="ECO:0000259" key="8">
    <source>
        <dbReference type="PROSITE" id="PS51332"/>
    </source>
</evidence>
<dbReference type="PANTHER" id="PTHR43409">
    <property type="entry name" value="ANAEROBIC MAGNESIUM-PROTOPORPHYRIN IX MONOMETHYL ESTER CYCLASE-RELATED"/>
    <property type="match status" value="1"/>
</dbReference>
<gene>
    <name evidence="10" type="ORF">HY912_21560</name>
</gene>
<dbReference type="AlphaFoldDB" id="A0A9D6Z8H0"/>
<evidence type="ECO:0000259" key="9">
    <source>
        <dbReference type="PROSITE" id="PS51918"/>
    </source>
</evidence>
<dbReference type="InterPro" id="IPR034466">
    <property type="entry name" value="Methyltransferase_Class_B"/>
</dbReference>
<evidence type="ECO:0000256" key="5">
    <source>
        <dbReference type="ARBA" id="ARBA00022723"/>
    </source>
</evidence>
<sequence>MKAVLLRPPFYALFGVTTPKMKTYPLNLLYLATYARDIGGHDIAVLDGENISVPGLEPPEGVTDPEIIMNRGIPRMIRLLEDPDHALWSEIERKLVAENPDLVGITCNSGNMDTAALLTKRLKGLGLTVVLGGSHPTVLPEQSLRYTSADMVAIGEGELTLVRLLNTLSRGKSLADIPSLAWRNERDIVVNPRGKLIDAIDSLPIPDRSFVRRSEYFGEVMMTGRGCPFNCGYCASRNIWGRSVRLRSAGSIIHELEMLATQSEKMPDPLPGRWVVKIVDDTFSVNRKRTISLLEEIISTGLNRMEFTGGVRADTLDENVVQKMHEANFRRVTLGVESGSPKILKMIRKGETNEDVTRALKLLREAGIRSHAFFMIGFPDETSEDIEMSKRLILEAQPDYVEINMVTPYPGTDLFQRLISEDPMDIRQWYRWFHQGLATHSDRLGYDLDLAYNDFLSFARDYNASHV</sequence>